<dbReference type="HOGENOM" id="CLU_2465513_0_0_4"/>
<dbReference type="InterPro" id="IPR014729">
    <property type="entry name" value="Rossmann-like_a/b/a_fold"/>
</dbReference>
<feature type="region of interest" description="Disordered" evidence="1">
    <location>
        <begin position="69"/>
        <end position="88"/>
    </location>
</feature>
<dbReference type="Pfam" id="PF00875">
    <property type="entry name" value="DNA_photolyase"/>
    <property type="match status" value="1"/>
</dbReference>
<organism evidence="3 4">
    <name type="scientific">Methylibium petroleiphilum (strain ATCC BAA-1232 / LMG 22953 / PM1)</name>
    <dbReference type="NCBI Taxonomy" id="420662"/>
    <lineage>
        <taxon>Bacteria</taxon>
        <taxon>Pseudomonadati</taxon>
        <taxon>Pseudomonadota</taxon>
        <taxon>Betaproteobacteria</taxon>
        <taxon>Burkholderiales</taxon>
        <taxon>Sphaerotilaceae</taxon>
        <taxon>Methylibium</taxon>
    </lineage>
</organism>
<dbReference type="AlphaFoldDB" id="A2SHH5"/>
<dbReference type="STRING" id="420662.Mpe_A2056"/>
<proteinExistence type="predicted"/>
<evidence type="ECO:0000313" key="3">
    <source>
        <dbReference type="EMBL" id="ABM95014.1"/>
    </source>
</evidence>
<dbReference type="EMBL" id="CP000555">
    <property type="protein sequence ID" value="ABM95014.1"/>
    <property type="molecule type" value="Genomic_DNA"/>
</dbReference>
<name>A2SHH5_METPP</name>
<dbReference type="KEGG" id="mpt:Mpe_A2056"/>
<dbReference type="InterPro" id="IPR006050">
    <property type="entry name" value="DNA_photolyase_N"/>
</dbReference>
<evidence type="ECO:0000313" key="4">
    <source>
        <dbReference type="Proteomes" id="UP000000366"/>
    </source>
</evidence>
<feature type="domain" description="Photolyase/cryptochrome alpha/beta" evidence="2">
    <location>
        <begin position="1"/>
        <end position="88"/>
    </location>
</feature>
<dbReference type="eggNOG" id="COG0415">
    <property type="taxonomic scope" value="Bacteria"/>
</dbReference>
<dbReference type="SUPFAM" id="SSF52425">
    <property type="entry name" value="Cryptochrome/photolyase, N-terminal domain"/>
    <property type="match status" value="1"/>
</dbReference>
<dbReference type="InterPro" id="IPR036155">
    <property type="entry name" value="Crypto/Photolyase_N_sf"/>
</dbReference>
<evidence type="ECO:0000256" key="1">
    <source>
        <dbReference type="SAM" id="MobiDB-lite"/>
    </source>
</evidence>
<sequence>MSGSNDDLRVADHATPAEAARGDAALALFIVEPAWLTSPESHPRREAWLLKCRVALRDALAARGLPLPVRTGEAVDGPGRGFSDDLDR</sequence>
<gene>
    <name evidence="3" type="ordered locus">Mpe_A2056</name>
</gene>
<protein>
    <recommendedName>
        <fullName evidence="2">Photolyase/cryptochrome alpha/beta domain-containing protein</fullName>
    </recommendedName>
</protein>
<keyword evidence="4" id="KW-1185">Reference proteome</keyword>
<dbReference type="Proteomes" id="UP000000366">
    <property type="component" value="Chromosome"/>
</dbReference>
<dbReference type="Gene3D" id="3.40.50.620">
    <property type="entry name" value="HUPs"/>
    <property type="match status" value="1"/>
</dbReference>
<dbReference type="PROSITE" id="PS51645">
    <property type="entry name" value="PHR_CRY_ALPHA_BETA"/>
    <property type="match status" value="1"/>
</dbReference>
<reference evidence="3 4" key="1">
    <citation type="journal article" date="2007" name="J. Bacteriol.">
        <title>Whole-genome analysis of the methyl tert-butyl ether-degrading beta-proteobacterium Methylibium petroleiphilum PM1.</title>
        <authorList>
            <person name="Kane S.R."/>
            <person name="Chakicherla A.Y."/>
            <person name="Chain P.S.G."/>
            <person name="Schmidt R."/>
            <person name="Shin M.W."/>
            <person name="Legler T.C."/>
            <person name="Scow K.M."/>
            <person name="Larimer F.W."/>
            <person name="Lucas S.M."/>
            <person name="Richardson P.M."/>
            <person name="Hristova K.R."/>
        </authorList>
    </citation>
    <scope>NUCLEOTIDE SEQUENCE [LARGE SCALE GENOMIC DNA]</scope>
    <source>
        <strain evidence="4">ATCC BAA-1232 / LMG 22953 / PM1</strain>
    </source>
</reference>
<accession>A2SHH5</accession>
<evidence type="ECO:0000259" key="2">
    <source>
        <dbReference type="PROSITE" id="PS51645"/>
    </source>
</evidence>